<dbReference type="PRINTS" id="PR00035">
    <property type="entry name" value="HTHGNTR"/>
</dbReference>
<dbReference type="PROSITE" id="PS50949">
    <property type="entry name" value="HTH_GNTR"/>
    <property type="match status" value="1"/>
</dbReference>
<dbReference type="PANTHER" id="PTHR44846:SF1">
    <property type="entry name" value="MANNOSYL-D-GLYCERATE TRANSPORT_METABOLISM SYSTEM REPRESSOR MNGR-RELATED"/>
    <property type="match status" value="1"/>
</dbReference>
<dbReference type="Gene3D" id="1.10.10.10">
    <property type="entry name" value="Winged helix-like DNA-binding domain superfamily/Winged helix DNA-binding domain"/>
    <property type="match status" value="1"/>
</dbReference>
<protein>
    <submittedName>
        <fullName evidence="5">GntR family transcriptional regulator</fullName>
    </submittedName>
</protein>
<dbReference type="OrthoDB" id="7363114at2"/>
<dbReference type="GO" id="GO:0003700">
    <property type="term" value="F:DNA-binding transcription factor activity"/>
    <property type="evidence" value="ECO:0007669"/>
    <property type="project" value="InterPro"/>
</dbReference>
<dbReference type="InterPro" id="IPR028978">
    <property type="entry name" value="Chorismate_lyase_/UTRA_dom_sf"/>
</dbReference>
<keyword evidence="6" id="KW-1185">Reference proteome</keyword>
<dbReference type="InterPro" id="IPR011663">
    <property type="entry name" value="UTRA"/>
</dbReference>
<keyword evidence="2" id="KW-0238">DNA-binding</keyword>
<evidence type="ECO:0000313" key="5">
    <source>
        <dbReference type="EMBL" id="SFB37218.1"/>
    </source>
</evidence>
<evidence type="ECO:0000256" key="1">
    <source>
        <dbReference type="ARBA" id="ARBA00023015"/>
    </source>
</evidence>
<dbReference type="InterPro" id="IPR000524">
    <property type="entry name" value="Tscrpt_reg_HTH_GntR"/>
</dbReference>
<reference evidence="5 6" key="1">
    <citation type="submission" date="2016-10" db="EMBL/GenBank/DDBJ databases">
        <authorList>
            <person name="de Groot N.N."/>
        </authorList>
    </citation>
    <scope>NUCLEOTIDE SEQUENCE [LARGE SCALE GENOMIC DNA]</scope>
    <source>
        <strain evidence="5 6">CGMCC 4.6945</strain>
    </source>
</reference>
<evidence type="ECO:0000313" key="6">
    <source>
        <dbReference type="Proteomes" id="UP000199012"/>
    </source>
</evidence>
<organism evidence="5 6">
    <name type="scientific">Cellulomonas marina</name>
    <dbReference type="NCBI Taxonomy" id="988821"/>
    <lineage>
        <taxon>Bacteria</taxon>
        <taxon>Bacillati</taxon>
        <taxon>Actinomycetota</taxon>
        <taxon>Actinomycetes</taxon>
        <taxon>Micrococcales</taxon>
        <taxon>Cellulomonadaceae</taxon>
        <taxon>Cellulomonas</taxon>
    </lineage>
</organism>
<dbReference type="SUPFAM" id="SSF64288">
    <property type="entry name" value="Chorismate lyase-like"/>
    <property type="match status" value="1"/>
</dbReference>
<feature type="domain" description="HTH gntR-type" evidence="4">
    <location>
        <begin position="10"/>
        <end position="80"/>
    </location>
</feature>
<dbReference type="STRING" id="988821.SAMN05421867_11841"/>
<dbReference type="EMBL" id="FOKA01000018">
    <property type="protein sequence ID" value="SFB37218.1"/>
    <property type="molecule type" value="Genomic_DNA"/>
</dbReference>
<gene>
    <name evidence="5" type="ORF">SAMN05421867_11841</name>
</gene>
<dbReference type="InterPro" id="IPR036390">
    <property type="entry name" value="WH_DNA-bd_sf"/>
</dbReference>
<dbReference type="RefSeq" id="WP_090034501.1">
    <property type="nucleotide sequence ID" value="NZ_BONM01000028.1"/>
</dbReference>
<dbReference type="Pfam" id="PF07702">
    <property type="entry name" value="UTRA"/>
    <property type="match status" value="1"/>
</dbReference>
<proteinExistence type="predicted"/>
<dbReference type="Gene3D" id="3.40.1410.10">
    <property type="entry name" value="Chorismate lyase-like"/>
    <property type="match status" value="1"/>
</dbReference>
<dbReference type="SMART" id="SM00866">
    <property type="entry name" value="UTRA"/>
    <property type="match status" value="1"/>
</dbReference>
<sequence>MADPAEREPSPAVASVVVRLRRLVADGGYRPTERIGDERRLAERLGVPRSALRGALEVLEREGRVRRKIGREGGVFASDGKIERQVDTAESVPDILRRQGMTCGTAVLSARLATATPTEVRALRLDDDGGGVRTGAHVVRVVRTRSADGVPWSLETSVVPAHLAPGLLQHDLSTSLYRVLHEHYGLGPDVSEETIDVVQADDEQAGHLGIPAGAPVVRVVRVARTGTGVPLEYAVDLFRADRTRLHTRKVGYVALARTAGAGG</sequence>
<dbReference type="Pfam" id="PF00392">
    <property type="entry name" value="GntR"/>
    <property type="match status" value="1"/>
</dbReference>
<accession>A0A1I1AL64</accession>
<dbReference type="SUPFAM" id="SSF46785">
    <property type="entry name" value="Winged helix' DNA-binding domain"/>
    <property type="match status" value="1"/>
</dbReference>
<dbReference type="PANTHER" id="PTHR44846">
    <property type="entry name" value="MANNOSYL-D-GLYCERATE TRANSPORT/METABOLISM SYSTEM REPRESSOR MNGR-RELATED"/>
    <property type="match status" value="1"/>
</dbReference>
<dbReference type="Proteomes" id="UP000199012">
    <property type="component" value="Unassembled WGS sequence"/>
</dbReference>
<dbReference type="GO" id="GO:0003677">
    <property type="term" value="F:DNA binding"/>
    <property type="evidence" value="ECO:0007669"/>
    <property type="project" value="UniProtKB-KW"/>
</dbReference>
<name>A0A1I1AL64_9CELL</name>
<keyword evidence="3" id="KW-0804">Transcription</keyword>
<keyword evidence="1" id="KW-0805">Transcription regulation</keyword>
<evidence type="ECO:0000256" key="2">
    <source>
        <dbReference type="ARBA" id="ARBA00023125"/>
    </source>
</evidence>
<evidence type="ECO:0000259" key="4">
    <source>
        <dbReference type="PROSITE" id="PS50949"/>
    </source>
</evidence>
<dbReference type="InterPro" id="IPR036388">
    <property type="entry name" value="WH-like_DNA-bd_sf"/>
</dbReference>
<dbReference type="AlphaFoldDB" id="A0A1I1AL64"/>
<dbReference type="GO" id="GO:0045892">
    <property type="term" value="P:negative regulation of DNA-templated transcription"/>
    <property type="evidence" value="ECO:0007669"/>
    <property type="project" value="TreeGrafter"/>
</dbReference>
<dbReference type="InterPro" id="IPR050679">
    <property type="entry name" value="Bact_HTH_transcr_reg"/>
</dbReference>
<evidence type="ECO:0000256" key="3">
    <source>
        <dbReference type="ARBA" id="ARBA00023163"/>
    </source>
</evidence>